<dbReference type="GO" id="GO:0004341">
    <property type="term" value="F:gluconolactonase activity"/>
    <property type="evidence" value="ECO:0007669"/>
    <property type="project" value="TreeGrafter"/>
</dbReference>
<accession>A0A1G8NIF2</accession>
<dbReference type="GO" id="GO:0019853">
    <property type="term" value="P:L-ascorbic acid biosynthetic process"/>
    <property type="evidence" value="ECO:0007669"/>
    <property type="project" value="TreeGrafter"/>
</dbReference>
<evidence type="ECO:0000313" key="6">
    <source>
        <dbReference type="Proteomes" id="UP000199340"/>
    </source>
</evidence>
<keyword evidence="6" id="KW-1185">Reference proteome</keyword>
<feature type="binding site" evidence="3">
    <location>
        <position position="149"/>
    </location>
    <ligand>
        <name>a divalent metal cation</name>
        <dbReference type="ChEBI" id="CHEBI:60240"/>
    </ligand>
</feature>
<comment type="cofactor">
    <cofactor evidence="3">
        <name>Zn(2+)</name>
        <dbReference type="ChEBI" id="CHEBI:29105"/>
    </cofactor>
    <text evidence="3">Binds 1 divalent metal cation per subunit.</text>
</comment>
<organism evidence="5 6">
    <name type="scientific">Lutimaribacter saemankumensis</name>
    <dbReference type="NCBI Taxonomy" id="490829"/>
    <lineage>
        <taxon>Bacteria</taxon>
        <taxon>Pseudomonadati</taxon>
        <taxon>Pseudomonadota</taxon>
        <taxon>Alphaproteobacteria</taxon>
        <taxon>Rhodobacterales</taxon>
        <taxon>Roseobacteraceae</taxon>
        <taxon>Lutimaribacter</taxon>
    </lineage>
</organism>
<dbReference type="Proteomes" id="UP000199340">
    <property type="component" value="Unassembled WGS sequence"/>
</dbReference>
<feature type="active site" description="Proton donor/acceptor" evidence="2">
    <location>
        <position position="200"/>
    </location>
</feature>
<dbReference type="InterPro" id="IPR005511">
    <property type="entry name" value="SMP-30"/>
</dbReference>
<keyword evidence="3" id="KW-0479">Metal-binding</keyword>
<feature type="binding site" evidence="3">
    <location>
        <position position="16"/>
    </location>
    <ligand>
        <name>a divalent metal cation</name>
        <dbReference type="ChEBI" id="CHEBI:60240"/>
    </ligand>
</feature>
<dbReference type="InterPro" id="IPR013658">
    <property type="entry name" value="SGL"/>
</dbReference>
<evidence type="ECO:0000259" key="4">
    <source>
        <dbReference type="Pfam" id="PF08450"/>
    </source>
</evidence>
<evidence type="ECO:0000256" key="3">
    <source>
        <dbReference type="PIRSR" id="PIRSR605511-2"/>
    </source>
</evidence>
<reference evidence="5 6" key="1">
    <citation type="submission" date="2016-10" db="EMBL/GenBank/DDBJ databases">
        <authorList>
            <person name="de Groot N.N."/>
        </authorList>
    </citation>
    <scope>NUCLEOTIDE SEQUENCE [LARGE SCALE GENOMIC DNA]</scope>
    <source>
        <strain evidence="5 6">DSM 28010</strain>
    </source>
</reference>
<feature type="binding site" evidence="3">
    <location>
        <position position="97"/>
    </location>
    <ligand>
        <name>substrate</name>
    </ligand>
</feature>
<dbReference type="PANTHER" id="PTHR10907:SF47">
    <property type="entry name" value="REGUCALCIN"/>
    <property type="match status" value="1"/>
</dbReference>
<dbReference type="SUPFAM" id="SSF63829">
    <property type="entry name" value="Calcium-dependent phosphotriesterase"/>
    <property type="match status" value="1"/>
</dbReference>
<dbReference type="GO" id="GO:0005509">
    <property type="term" value="F:calcium ion binding"/>
    <property type="evidence" value="ECO:0007669"/>
    <property type="project" value="TreeGrafter"/>
</dbReference>
<dbReference type="InterPro" id="IPR011042">
    <property type="entry name" value="6-blade_b-propeller_TolB-like"/>
</dbReference>
<protein>
    <submittedName>
        <fullName evidence="5">Sugar lactone lactonase YvrE</fullName>
    </submittedName>
</protein>
<dbReference type="STRING" id="490829.SAMN05421850_105223"/>
<feature type="binding site" evidence="3">
    <location>
        <position position="200"/>
    </location>
    <ligand>
        <name>a divalent metal cation</name>
        <dbReference type="ChEBI" id="CHEBI:60240"/>
    </ligand>
</feature>
<proteinExistence type="inferred from homology"/>
<feature type="domain" description="SMP-30/Gluconolactonase/LRE-like region" evidence="4">
    <location>
        <begin position="14"/>
        <end position="258"/>
    </location>
</feature>
<dbReference type="AlphaFoldDB" id="A0A1G8NIF2"/>
<keyword evidence="3" id="KW-0862">Zinc</keyword>
<dbReference type="Pfam" id="PF08450">
    <property type="entry name" value="SGL"/>
    <property type="match status" value="1"/>
</dbReference>
<feature type="binding site" evidence="3">
    <location>
        <position position="99"/>
    </location>
    <ligand>
        <name>substrate</name>
    </ligand>
</feature>
<dbReference type="PRINTS" id="PR01790">
    <property type="entry name" value="SMP30FAMILY"/>
</dbReference>
<dbReference type="EMBL" id="FNEB01000005">
    <property type="protein sequence ID" value="SDI80081.1"/>
    <property type="molecule type" value="Genomic_DNA"/>
</dbReference>
<gene>
    <name evidence="5" type="ORF">SAMN05421850_105223</name>
</gene>
<evidence type="ECO:0000256" key="1">
    <source>
        <dbReference type="ARBA" id="ARBA00008853"/>
    </source>
</evidence>
<dbReference type="Gene3D" id="2.120.10.30">
    <property type="entry name" value="TolB, C-terminal domain"/>
    <property type="match status" value="1"/>
</dbReference>
<dbReference type="PANTHER" id="PTHR10907">
    <property type="entry name" value="REGUCALCIN"/>
    <property type="match status" value="1"/>
</dbReference>
<comment type="similarity">
    <text evidence="1">Belongs to the SMP-30/CGR1 family.</text>
</comment>
<name>A0A1G8NIF2_9RHOB</name>
<evidence type="ECO:0000313" key="5">
    <source>
        <dbReference type="EMBL" id="SDI80081.1"/>
    </source>
</evidence>
<evidence type="ECO:0000256" key="2">
    <source>
        <dbReference type="PIRSR" id="PIRSR605511-1"/>
    </source>
</evidence>
<sequence length="287" mass="31492">MGPVSVISETRCELGEGPLWHPLRGTLYWFDVLGCRLYSGENGDERYWQFDETVSACGWVDQSRLLIAGETRLFVFDVETGRQETVCPFEPGNTVTRSNDGRADPWGGFWIGSMGKNVMHDDAERGAGAIWRFYRGEMVLLYPGISIANAICFAPDRSCAYYTDTMRRRVFRQALNPSDGFPAGAPEVFLDLRAEGLNPDGAVVDSEGCIWNAQWGAGRVARYGPDGKLREVIGLPARQTSCPAFGGPDMSTLFVTSAALGLDGAADGKTYAVETPYRGVPEHRVIL</sequence>